<dbReference type="RefSeq" id="WP_238748915.1">
    <property type="nucleotide sequence ID" value="NZ_CAKLPZ010000001.1"/>
</dbReference>
<organism evidence="1 2">
    <name type="scientific">Neolewinella maritima</name>
    <dbReference type="NCBI Taxonomy" id="1383882"/>
    <lineage>
        <taxon>Bacteria</taxon>
        <taxon>Pseudomonadati</taxon>
        <taxon>Bacteroidota</taxon>
        <taxon>Saprospiria</taxon>
        <taxon>Saprospirales</taxon>
        <taxon>Lewinellaceae</taxon>
        <taxon>Neolewinella</taxon>
    </lineage>
</organism>
<comment type="caution">
    <text evidence="1">The sequence shown here is derived from an EMBL/GenBank/DDBJ whole genome shotgun (WGS) entry which is preliminary data.</text>
</comment>
<accession>A0ABM9AVK0</accession>
<proteinExistence type="predicted"/>
<dbReference type="Gene3D" id="3.30.530.20">
    <property type="match status" value="1"/>
</dbReference>
<dbReference type="Proteomes" id="UP000837803">
    <property type="component" value="Unassembled WGS sequence"/>
</dbReference>
<gene>
    <name evidence="1" type="ORF">LEM8419_00006</name>
</gene>
<dbReference type="EMBL" id="CAKLPZ010000001">
    <property type="protein sequence ID" value="CAH0998661.1"/>
    <property type="molecule type" value="Genomic_DNA"/>
</dbReference>
<dbReference type="CDD" id="cd07820">
    <property type="entry name" value="SRPBCC_3"/>
    <property type="match status" value="1"/>
</dbReference>
<keyword evidence="2" id="KW-1185">Reference proteome</keyword>
<evidence type="ECO:0000313" key="1">
    <source>
        <dbReference type="EMBL" id="CAH0998661.1"/>
    </source>
</evidence>
<dbReference type="SUPFAM" id="SSF55961">
    <property type="entry name" value="Bet v1-like"/>
    <property type="match status" value="1"/>
</dbReference>
<evidence type="ECO:0008006" key="3">
    <source>
        <dbReference type="Google" id="ProtNLM"/>
    </source>
</evidence>
<evidence type="ECO:0000313" key="2">
    <source>
        <dbReference type="Proteomes" id="UP000837803"/>
    </source>
</evidence>
<protein>
    <recommendedName>
        <fullName evidence="3">Cell division protein</fullName>
    </recommendedName>
</protein>
<name>A0ABM9AVK0_9BACT</name>
<dbReference type="InterPro" id="IPR023393">
    <property type="entry name" value="START-like_dom_sf"/>
</dbReference>
<reference evidence="1" key="1">
    <citation type="submission" date="2021-12" db="EMBL/GenBank/DDBJ databases">
        <authorList>
            <person name="Rodrigo-Torres L."/>
            <person name="Arahal R. D."/>
            <person name="Lucena T."/>
        </authorList>
    </citation>
    <scope>NUCLEOTIDE SEQUENCE</scope>
    <source>
        <strain evidence="1">CECT 8419</strain>
    </source>
</reference>
<sequence length="163" mass="18683">MPVIRLETLIRESPATVFDLARSIDLHTISTQQTSERAVAGVTSGLIGMGESVTWEARHFGVKQRLMAMVTAYDRPHYFVDEMQEGVFRSFHHTHRFVALREGTLMQDVFDYTSPLGVLGRLADRIFLNAYMTHLLRRRNKVIKDYAESGDWRDILEAKPVSD</sequence>